<reference evidence="1 2" key="1">
    <citation type="journal article" date="2023" name="Sci. Data">
        <title>Genome assembly of the Korean intertidal mud-creeper Batillaria attramentaria.</title>
        <authorList>
            <person name="Patra A.K."/>
            <person name="Ho P.T."/>
            <person name="Jun S."/>
            <person name="Lee S.J."/>
            <person name="Kim Y."/>
            <person name="Won Y.J."/>
        </authorList>
    </citation>
    <scope>NUCLEOTIDE SEQUENCE [LARGE SCALE GENOMIC DNA]</scope>
    <source>
        <strain evidence="1">Wonlab-2016</strain>
    </source>
</reference>
<organism evidence="1 2">
    <name type="scientific">Batillaria attramentaria</name>
    <dbReference type="NCBI Taxonomy" id="370345"/>
    <lineage>
        <taxon>Eukaryota</taxon>
        <taxon>Metazoa</taxon>
        <taxon>Spiralia</taxon>
        <taxon>Lophotrochozoa</taxon>
        <taxon>Mollusca</taxon>
        <taxon>Gastropoda</taxon>
        <taxon>Caenogastropoda</taxon>
        <taxon>Sorbeoconcha</taxon>
        <taxon>Cerithioidea</taxon>
        <taxon>Batillariidae</taxon>
        <taxon>Batillaria</taxon>
    </lineage>
</organism>
<dbReference type="AlphaFoldDB" id="A0ABD0LT27"/>
<dbReference type="Proteomes" id="UP001519460">
    <property type="component" value="Unassembled WGS sequence"/>
</dbReference>
<evidence type="ECO:0000313" key="2">
    <source>
        <dbReference type="Proteomes" id="UP001519460"/>
    </source>
</evidence>
<protein>
    <submittedName>
        <fullName evidence="1">Uncharacterized protein</fullName>
    </submittedName>
</protein>
<name>A0ABD0LT27_9CAEN</name>
<comment type="caution">
    <text evidence="1">The sequence shown here is derived from an EMBL/GenBank/DDBJ whole genome shotgun (WGS) entry which is preliminary data.</text>
</comment>
<keyword evidence="2" id="KW-1185">Reference proteome</keyword>
<gene>
    <name evidence="1" type="ORF">BaRGS_00006233</name>
</gene>
<sequence length="100" mass="11199">MFVPIMLRQRESFSYVLPGNERSQSGSAGAAEHCNQTTQSYKHNTSVVLCPTTVVPLKENLPLQSDIKPVSKWQTRPLSVGKTEGVVFEVDWGGYSRQMR</sequence>
<dbReference type="EMBL" id="JACVVK020000025">
    <property type="protein sequence ID" value="KAK7502658.1"/>
    <property type="molecule type" value="Genomic_DNA"/>
</dbReference>
<proteinExistence type="predicted"/>
<evidence type="ECO:0000313" key="1">
    <source>
        <dbReference type="EMBL" id="KAK7502658.1"/>
    </source>
</evidence>
<accession>A0ABD0LT27</accession>